<feature type="compositionally biased region" description="Low complexity" evidence="7">
    <location>
        <begin position="576"/>
        <end position="596"/>
    </location>
</feature>
<protein>
    <recommendedName>
        <fullName evidence="1 6">Phosphoinositide phospholipase C</fullName>
        <ecNumber evidence="1 6">3.1.4.11</ecNumber>
    </recommendedName>
</protein>
<dbReference type="EMBL" id="UFAJ01000223">
    <property type="protein sequence ID" value="SSD59875.1"/>
    <property type="molecule type" value="Genomic_DNA"/>
</dbReference>
<dbReference type="SUPFAM" id="SSF47473">
    <property type="entry name" value="EF-hand"/>
    <property type="match status" value="1"/>
</dbReference>
<dbReference type="SUPFAM" id="SSF50729">
    <property type="entry name" value="PH domain-like"/>
    <property type="match status" value="1"/>
</dbReference>
<keyword evidence="2 6" id="KW-0378">Hydrolase</keyword>
<dbReference type="VEuPathDB" id="FungiDB:SCODWIG_01636"/>
<evidence type="ECO:0000313" key="10">
    <source>
        <dbReference type="Proteomes" id="UP000262825"/>
    </source>
</evidence>
<dbReference type="EC" id="3.1.4.11" evidence="1 6"/>
<keyword evidence="5" id="KW-0807">Transducer</keyword>
<evidence type="ECO:0000256" key="4">
    <source>
        <dbReference type="ARBA" id="ARBA00023098"/>
    </source>
</evidence>
<organism evidence="9 10">
    <name type="scientific">Saccharomycodes ludwigii</name>
    <dbReference type="NCBI Taxonomy" id="36035"/>
    <lineage>
        <taxon>Eukaryota</taxon>
        <taxon>Fungi</taxon>
        <taxon>Dikarya</taxon>
        <taxon>Ascomycota</taxon>
        <taxon>Saccharomycotina</taxon>
        <taxon>Saccharomycetes</taxon>
        <taxon>Saccharomycodales</taxon>
        <taxon>Saccharomycodaceae</taxon>
        <taxon>Saccharomycodes</taxon>
    </lineage>
</organism>
<accession>A0A376B5B9</accession>
<dbReference type="AlphaFoldDB" id="A0A376B5B9"/>
<dbReference type="Gene3D" id="2.30.29.30">
    <property type="entry name" value="Pleckstrin-homology domain (PH domain)/Phosphotyrosine-binding domain (PTB)"/>
    <property type="match status" value="1"/>
</dbReference>
<dbReference type="PROSITE" id="PS50007">
    <property type="entry name" value="PIPLC_X_DOMAIN"/>
    <property type="match status" value="1"/>
</dbReference>
<dbReference type="InterPro" id="IPR011993">
    <property type="entry name" value="PH-like_dom_sf"/>
</dbReference>
<dbReference type="SUPFAM" id="SSF49562">
    <property type="entry name" value="C2 domain (Calcium/lipid-binding domain, CaLB)"/>
    <property type="match status" value="1"/>
</dbReference>
<dbReference type="Pfam" id="PF00388">
    <property type="entry name" value="PI-PLC-X"/>
    <property type="match status" value="1"/>
</dbReference>
<proteinExistence type="predicted"/>
<dbReference type="GO" id="GO:0004435">
    <property type="term" value="F:phosphatidylinositol-4,5-bisphosphate phospholipase C activity"/>
    <property type="evidence" value="ECO:0007669"/>
    <property type="project" value="UniProtKB-EC"/>
</dbReference>
<name>A0A376B5B9_9ASCO</name>
<keyword evidence="3 6" id="KW-0442">Lipid degradation</keyword>
<feature type="region of interest" description="Disordered" evidence="7">
    <location>
        <begin position="576"/>
        <end position="601"/>
    </location>
</feature>
<keyword evidence="10" id="KW-1185">Reference proteome</keyword>
<dbReference type="GO" id="GO:0051209">
    <property type="term" value="P:release of sequestered calcium ion into cytosol"/>
    <property type="evidence" value="ECO:0007669"/>
    <property type="project" value="TreeGrafter"/>
</dbReference>
<evidence type="ECO:0000256" key="5">
    <source>
        <dbReference type="ARBA" id="ARBA00023224"/>
    </source>
</evidence>
<dbReference type="Gene3D" id="1.10.238.10">
    <property type="entry name" value="EF-hand"/>
    <property type="match status" value="1"/>
</dbReference>
<keyword evidence="4 6" id="KW-0443">Lipid metabolism</keyword>
<dbReference type="Gene3D" id="2.60.40.150">
    <property type="entry name" value="C2 domain"/>
    <property type="match status" value="1"/>
</dbReference>
<dbReference type="SMART" id="SM00239">
    <property type="entry name" value="C2"/>
    <property type="match status" value="1"/>
</dbReference>
<evidence type="ECO:0000256" key="1">
    <source>
        <dbReference type="ARBA" id="ARBA00012368"/>
    </source>
</evidence>
<dbReference type="GO" id="GO:0048015">
    <property type="term" value="P:phosphatidylinositol-mediated signaling"/>
    <property type="evidence" value="ECO:0007669"/>
    <property type="project" value="TreeGrafter"/>
</dbReference>
<dbReference type="InterPro" id="IPR000909">
    <property type="entry name" value="PLipase_C_PInositol-sp_X_dom"/>
</dbReference>
<evidence type="ECO:0000256" key="3">
    <source>
        <dbReference type="ARBA" id="ARBA00022963"/>
    </source>
</evidence>
<dbReference type="SMART" id="SM00149">
    <property type="entry name" value="PLCYc"/>
    <property type="match status" value="1"/>
</dbReference>
<dbReference type="SMART" id="SM00148">
    <property type="entry name" value="PLCXc"/>
    <property type="match status" value="1"/>
</dbReference>
<dbReference type="PROSITE" id="PS50008">
    <property type="entry name" value="PIPLC_Y_DOMAIN"/>
    <property type="match status" value="1"/>
</dbReference>
<evidence type="ECO:0000256" key="7">
    <source>
        <dbReference type="SAM" id="MobiDB-lite"/>
    </source>
</evidence>
<evidence type="ECO:0000259" key="8">
    <source>
        <dbReference type="PROSITE" id="PS50008"/>
    </source>
</evidence>
<dbReference type="InterPro" id="IPR035892">
    <property type="entry name" value="C2_domain_sf"/>
</dbReference>
<dbReference type="SUPFAM" id="SSF51695">
    <property type="entry name" value="PLC-like phosphodiesterases"/>
    <property type="match status" value="1"/>
</dbReference>
<dbReference type="PRINTS" id="PR00390">
    <property type="entry name" value="PHPHLIPASEC"/>
</dbReference>
<dbReference type="InterPro" id="IPR011992">
    <property type="entry name" value="EF-hand-dom_pair"/>
</dbReference>
<dbReference type="CDD" id="cd00275">
    <property type="entry name" value="C2_PLC_like"/>
    <property type="match status" value="1"/>
</dbReference>
<dbReference type="InterPro" id="IPR017946">
    <property type="entry name" value="PLC-like_Pdiesterase_TIM-brl"/>
</dbReference>
<evidence type="ECO:0000256" key="6">
    <source>
        <dbReference type="RuleBase" id="RU361133"/>
    </source>
</evidence>
<comment type="catalytic activity">
    <reaction evidence="6">
        <text>a 1,2-diacyl-sn-glycero-3-phospho-(1D-myo-inositol-4,5-bisphosphate) + H2O = 1D-myo-inositol 1,4,5-trisphosphate + a 1,2-diacyl-sn-glycerol + H(+)</text>
        <dbReference type="Rhea" id="RHEA:33179"/>
        <dbReference type="ChEBI" id="CHEBI:15377"/>
        <dbReference type="ChEBI" id="CHEBI:15378"/>
        <dbReference type="ChEBI" id="CHEBI:17815"/>
        <dbReference type="ChEBI" id="CHEBI:58456"/>
        <dbReference type="ChEBI" id="CHEBI:203600"/>
        <dbReference type="EC" id="3.1.4.11"/>
    </reaction>
</comment>
<gene>
    <name evidence="9" type="ORF">SCODWIG_01636</name>
</gene>
<dbReference type="InterPro" id="IPR001711">
    <property type="entry name" value="PLipase_C_Pinositol-sp_Y"/>
</dbReference>
<dbReference type="InterPro" id="IPR001192">
    <property type="entry name" value="PI-PLC_fam"/>
</dbReference>
<dbReference type="InterPro" id="IPR000008">
    <property type="entry name" value="C2_dom"/>
</dbReference>
<dbReference type="Gene3D" id="3.20.20.190">
    <property type="entry name" value="Phosphatidylinositol (PI) phosphodiesterase"/>
    <property type="match status" value="2"/>
</dbReference>
<dbReference type="Pfam" id="PF00387">
    <property type="entry name" value="PI-PLC-Y"/>
    <property type="match status" value="1"/>
</dbReference>
<dbReference type="GO" id="GO:0016042">
    <property type="term" value="P:lipid catabolic process"/>
    <property type="evidence" value="ECO:0007669"/>
    <property type="project" value="UniProtKB-KW"/>
</dbReference>
<dbReference type="PANTHER" id="PTHR10336">
    <property type="entry name" value="PHOSPHOINOSITIDE-SPECIFIC PHOSPHOLIPASE C FAMILY PROTEIN"/>
    <property type="match status" value="1"/>
</dbReference>
<reference evidence="10" key="1">
    <citation type="submission" date="2018-06" db="EMBL/GenBank/DDBJ databases">
        <authorList>
            <person name="Guldener U."/>
        </authorList>
    </citation>
    <scope>NUCLEOTIDE SEQUENCE [LARGE SCALE GENOMIC DNA]</scope>
    <source>
        <strain evidence="10">UTAD17</strain>
    </source>
</reference>
<sequence>MNENKKTNQLRPTLDSTKSNYDKVFSYGDANNEDDQLECMSANTSSQSSFKDSFKEILRFTKNVVTSSSSVIITPPLLSPTDSPSKQKNVLNKTDLSAPLFFPHGCEERHISTTNYIKETIIDSKNSLLQDTDFNNNNNNSNNNNNIAQFQNSDLNTNKKIKGYLEHMKSKGVTFIKVTRKKRTSYNFMLIKGKIIRWKDKYLDIDGIKDIRIGDDANNYKNQFNINERYWITIIYQVPKNKLKGLHVYTNSVENFTIFYDSLCYIVKTRHELMKQLSIPDNEEFAIAHWGCRKTNDGLITFDDLVSMCLKYNLFCSSSFLRKIFIQVDTTEEGCLNYEGFKQFVKILKTRREMKDLFHKLVNKPYMDFEEFINFVVNVQKETWPNTSQDKLRGQFEKYSKKMLGVLTEKELLKYLLDQPPLHPSKDNYNYPLNNYFISSSHNTYLRGNQFGATCTIEGYIEVLQRGCRCVEVDVWDGSDNMPVVCHGILTDSLSLRSVLEVIRKYAFITTPYPLIVSFETHCKDTCQLVMAELITELLGDCLYVDKDKKSTMNILPSPNQLKNKILIKVTKTLETNSSSSNSSTNNNNNNNNNNNRTYNTDAALNSGISGMSSASGSMYDSEYDLSPEVSYSCSNATNASTKVNNPLRIKKKRIPLIQELLDLAAINGLRFRNFSLQESKTTKHSFSLSEKKYKSLIKDSSQKLAIDKHNRRYLMRTYPHAFRCRSTNFNPILFWRLGVQMVATNWQTNDLGQWLNIAMFQAPMGEKSYWNSGYVLKPRYLLKNVKAKELNNFYRDWNFKILELNLDVLSAQLLPIPESIKEIGEILNLAVHVEVFTAPPVDTCAVKSISSLQVENGFVLGEMSGKTKYIKDNGFNPVWNSKFCMKFYNTELNFIRFLIKSNDNVIVATCCMKITDMKKGYRHIPLFNNETGERFIFSTLFIKIDY</sequence>
<dbReference type="CDD" id="cd08598">
    <property type="entry name" value="PI-PLC1c_yeast"/>
    <property type="match status" value="1"/>
</dbReference>
<feature type="domain" description="PI-PLC Y-box" evidence="8">
    <location>
        <begin position="667"/>
        <end position="782"/>
    </location>
</feature>
<evidence type="ECO:0000256" key="2">
    <source>
        <dbReference type="ARBA" id="ARBA00022801"/>
    </source>
</evidence>
<dbReference type="PANTHER" id="PTHR10336:SF36">
    <property type="entry name" value="1-PHOSPHATIDYLINOSITOL 4,5-BISPHOSPHATE PHOSPHODIESTERASE BETA-4"/>
    <property type="match status" value="1"/>
</dbReference>
<dbReference type="Proteomes" id="UP000262825">
    <property type="component" value="Unassembled WGS sequence"/>
</dbReference>
<evidence type="ECO:0000313" key="9">
    <source>
        <dbReference type="EMBL" id="SSD59875.1"/>
    </source>
</evidence>